<keyword evidence="3" id="KW-1185">Reference proteome</keyword>
<proteinExistence type="predicted"/>
<reference evidence="2" key="1">
    <citation type="submission" date="2022-07" db="EMBL/GenBank/DDBJ databases">
        <authorList>
            <person name="Trinca V."/>
            <person name="Uliana J.V.C."/>
            <person name="Torres T.T."/>
            <person name="Ward R.J."/>
            <person name="Monesi N."/>
        </authorList>
    </citation>
    <scope>NUCLEOTIDE SEQUENCE</scope>
    <source>
        <strain evidence="2">HSMRA1968</strain>
        <tissue evidence="2">Whole embryos</tissue>
    </source>
</reference>
<organism evidence="2 3">
    <name type="scientific">Pseudolycoriella hygida</name>
    <dbReference type="NCBI Taxonomy" id="35572"/>
    <lineage>
        <taxon>Eukaryota</taxon>
        <taxon>Metazoa</taxon>
        <taxon>Ecdysozoa</taxon>
        <taxon>Arthropoda</taxon>
        <taxon>Hexapoda</taxon>
        <taxon>Insecta</taxon>
        <taxon>Pterygota</taxon>
        <taxon>Neoptera</taxon>
        <taxon>Endopterygota</taxon>
        <taxon>Diptera</taxon>
        <taxon>Nematocera</taxon>
        <taxon>Sciaroidea</taxon>
        <taxon>Sciaridae</taxon>
        <taxon>Pseudolycoriella</taxon>
    </lineage>
</organism>
<protein>
    <submittedName>
        <fullName evidence="2">Uncharacterized protein</fullName>
    </submittedName>
</protein>
<evidence type="ECO:0000313" key="2">
    <source>
        <dbReference type="EMBL" id="KAJ6639560.1"/>
    </source>
</evidence>
<dbReference type="EMBL" id="WJQU01000003">
    <property type="protein sequence ID" value="KAJ6639560.1"/>
    <property type="molecule type" value="Genomic_DNA"/>
</dbReference>
<gene>
    <name evidence="2" type="ORF">Bhyg_12306</name>
</gene>
<evidence type="ECO:0000313" key="3">
    <source>
        <dbReference type="Proteomes" id="UP001151699"/>
    </source>
</evidence>
<evidence type="ECO:0000256" key="1">
    <source>
        <dbReference type="SAM" id="Coils"/>
    </source>
</evidence>
<dbReference type="AlphaFoldDB" id="A0A9Q0MYP8"/>
<comment type="caution">
    <text evidence="2">The sequence shown here is derived from an EMBL/GenBank/DDBJ whole genome shotgun (WGS) entry which is preliminary data.</text>
</comment>
<name>A0A9Q0MYP8_9DIPT</name>
<feature type="coiled-coil region" evidence="1">
    <location>
        <begin position="156"/>
        <end position="183"/>
    </location>
</feature>
<accession>A0A9Q0MYP8</accession>
<sequence length="273" mass="29786">MSNSPLKTRLENIPKGHPCRGFRNTVDGRKIAGSIFIFCELARKIVIDLSITAIYNDKPCLFLFFDDTANVVKPFSSITCFRTVMDSNRVLRSSRNPPVSQKRTLNNSKATKIETAIKLVASAANAKNRISSSRVSLTTPSFSTSNQATAAPLNAINILTERIESLESRLNTIEASYNQLVAENTELRHIVTDLQTGICQLQNSNVHTPSSGAPSSSTTSIEQQSINNNIVIRGVEVKDSTPSVELTAIYEGIRTHLGISDVDELSPSTTFGL</sequence>
<dbReference type="Proteomes" id="UP001151699">
    <property type="component" value="Chromosome X"/>
</dbReference>
<keyword evidence="1" id="KW-0175">Coiled coil</keyword>